<dbReference type="VEuPathDB" id="VectorBase:LLONM1_010818"/>
<evidence type="ECO:0000256" key="1">
    <source>
        <dbReference type="PROSITE-ProRule" id="PRU00206"/>
    </source>
</evidence>
<dbReference type="EMBL" id="AJWK01026782">
    <property type="status" value="NOT_ANNOTATED_CDS"/>
    <property type="molecule type" value="Genomic_DNA"/>
</dbReference>
<dbReference type="AlphaFoldDB" id="A0A1B0CSY5"/>
<accession>A0A1B0CSY5</accession>
<name>A0A1B0CSY5_LUTLO</name>
<feature type="transmembrane region" description="Helical" evidence="2">
    <location>
        <begin position="111"/>
        <end position="133"/>
    </location>
</feature>
<keyword evidence="2" id="KW-0472">Membrane</keyword>
<proteinExistence type="predicted"/>
<feature type="repeat" description="TNFR-Cys" evidence="1">
    <location>
        <begin position="32"/>
        <end position="68"/>
    </location>
</feature>
<feature type="domain" description="TNFR-Cys" evidence="4">
    <location>
        <begin position="32"/>
        <end position="68"/>
    </location>
</feature>
<reference evidence="5" key="1">
    <citation type="submission" date="2020-05" db="UniProtKB">
        <authorList>
            <consortium name="EnsemblMetazoa"/>
        </authorList>
    </citation>
    <scope>IDENTIFICATION</scope>
    <source>
        <strain evidence="5">Jacobina</strain>
    </source>
</reference>
<sequence length="218" mass="24939">MPSTWRISMNLRYPLFLVLLCHILSARGTTGPCEKGSWWNSAEDRCIKCTQCIEATLRTCQPHTDTICGTFQDLGLDSHVLSRIDRRNEGSQDNPPGMGSSDDREEWNWQATFLAMAAVACLLFFFAAAIITLQHARQWRMERKFDADMEEMSARLMAKLAQVQSIDNRTIFIEEPRLQRTGKPLEVHCVYLEQLLAGKNFKKYPGKGNVYIEENTSK</sequence>
<keyword evidence="2" id="KW-0812">Transmembrane</keyword>
<evidence type="ECO:0000313" key="6">
    <source>
        <dbReference type="Proteomes" id="UP000092461"/>
    </source>
</evidence>
<evidence type="ECO:0000259" key="4">
    <source>
        <dbReference type="PROSITE" id="PS50050"/>
    </source>
</evidence>
<dbReference type="Proteomes" id="UP000092461">
    <property type="component" value="Unassembled WGS sequence"/>
</dbReference>
<dbReference type="InterPro" id="IPR001368">
    <property type="entry name" value="TNFR/NGFR_Cys_rich_reg"/>
</dbReference>
<keyword evidence="2" id="KW-1133">Transmembrane helix</keyword>
<dbReference type="PROSITE" id="PS50050">
    <property type="entry name" value="TNFR_NGFR_2"/>
    <property type="match status" value="1"/>
</dbReference>
<keyword evidence="6" id="KW-1185">Reference proteome</keyword>
<evidence type="ECO:0000256" key="2">
    <source>
        <dbReference type="SAM" id="Phobius"/>
    </source>
</evidence>
<evidence type="ECO:0000256" key="3">
    <source>
        <dbReference type="SAM" id="SignalP"/>
    </source>
</evidence>
<evidence type="ECO:0000313" key="5">
    <source>
        <dbReference type="EnsemblMetazoa" id="LLOJ007984-PA"/>
    </source>
</evidence>
<feature type="chain" id="PRO_5008406120" description="TNFR-Cys domain-containing protein" evidence="3">
    <location>
        <begin position="29"/>
        <end position="218"/>
    </location>
</feature>
<feature type="signal peptide" evidence="3">
    <location>
        <begin position="1"/>
        <end position="28"/>
    </location>
</feature>
<protein>
    <recommendedName>
        <fullName evidence="4">TNFR-Cys domain-containing protein</fullName>
    </recommendedName>
</protein>
<organism evidence="5 6">
    <name type="scientific">Lutzomyia longipalpis</name>
    <name type="common">Sand fly</name>
    <dbReference type="NCBI Taxonomy" id="7200"/>
    <lineage>
        <taxon>Eukaryota</taxon>
        <taxon>Metazoa</taxon>
        <taxon>Ecdysozoa</taxon>
        <taxon>Arthropoda</taxon>
        <taxon>Hexapoda</taxon>
        <taxon>Insecta</taxon>
        <taxon>Pterygota</taxon>
        <taxon>Neoptera</taxon>
        <taxon>Endopterygota</taxon>
        <taxon>Diptera</taxon>
        <taxon>Nematocera</taxon>
        <taxon>Psychodoidea</taxon>
        <taxon>Psychodidae</taxon>
        <taxon>Lutzomyia</taxon>
        <taxon>Lutzomyia</taxon>
    </lineage>
</organism>
<keyword evidence="3" id="KW-0732">Signal</keyword>
<comment type="caution">
    <text evidence="1">Lacks conserved residue(s) required for the propagation of feature annotation.</text>
</comment>
<dbReference type="VEuPathDB" id="VectorBase:LLOJ007984"/>
<dbReference type="EnsemblMetazoa" id="LLOJ007984-RA">
    <property type="protein sequence ID" value="LLOJ007984-PA"/>
    <property type="gene ID" value="LLOJ007984"/>
</dbReference>